<keyword evidence="3" id="KW-0732">Signal</keyword>
<evidence type="ECO:0000256" key="8">
    <source>
        <dbReference type="ARBA" id="ARBA00023157"/>
    </source>
</evidence>
<feature type="domain" description="Ig-like" evidence="13">
    <location>
        <begin position="356"/>
        <end position="450"/>
    </location>
</feature>
<keyword evidence="6" id="KW-1133">Transmembrane helix</keyword>
<dbReference type="GO" id="GO:0005886">
    <property type="term" value="C:plasma membrane"/>
    <property type="evidence" value="ECO:0007669"/>
    <property type="project" value="TreeGrafter"/>
</dbReference>
<dbReference type="CDD" id="cd05712">
    <property type="entry name" value="IgV_CD33"/>
    <property type="match status" value="1"/>
</dbReference>
<organism evidence="14 15">
    <name type="scientific">Neovison vison</name>
    <name type="common">American mink</name>
    <name type="synonym">Mustela vison</name>
    <dbReference type="NCBI Taxonomy" id="452646"/>
    <lineage>
        <taxon>Eukaryota</taxon>
        <taxon>Metazoa</taxon>
        <taxon>Chordata</taxon>
        <taxon>Craniata</taxon>
        <taxon>Vertebrata</taxon>
        <taxon>Euteleostomi</taxon>
        <taxon>Mammalia</taxon>
        <taxon>Eutheria</taxon>
        <taxon>Laurasiatheria</taxon>
        <taxon>Carnivora</taxon>
        <taxon>Caniformia</taxon>
        <taxon>Musteloidea</taxon>
        <taxon>Mustelidae</taxon>
        <taxon>Mustelinae</taxon>
        <taxon>Neogale</taxon>
    </lineage>
</organism>
<dbReference type="InterPro" id="IPR003598">
    <property type="entry name" value="Ig_sub2"/>
</dbReference>
<feature type="region of interest" description="Disordered" evidence="12">
    <location>
        <begin position="518"/>
        <end position="537"/>
    </location>
</feature>
<evidence type="ECO:0000256" key="6">
    <source>
        <dbReference type="ARBA" id="ARBA00022989"/>
    </source>
</evidence>
<comment type="similarity">
    <text evidence="11">Belongs to the immunoglobulin superfamily. SIGLEC (sialic acid binding Ig-like lectin) family.</text>
</comment>
<dbReference type="GeneTree" id="ENSGT01150000286907"/>
<evidence type="ECO:0000256" key="11">
    <source>
        <dbReference type="ARBA" id="ARBA00038361"/>
    </source>
</evidence>
<dbReference type="Proteomes" id="UP000694425">
    <property type="component" value="Unplaced"/>
</dbReference>
<dbReference type="Ensembl" id="ENSNVIT00000033373.1">
    <property type="protein sequence ID" value="ENSNVIP00000028799.1"/>
    <property type="gene ID" value="ENSNVIG00000022127.1"/>
</dbReference>
<dbReference type="InterPro" id="IPR003599">
    <property type="entry name" value="Ig_sub"/>
</dbReference>
<evidence type="ECO:0000256" key="5">
    <source>
        <dbReference type="ARBA" id="ARBA00022889"/>
    </source>
</evidence>
<dbReference type="PANTHER" id="PTHR12035:SF139">
    <property type="entry name" value="IG-LIKE DOMAIN-CONTAINING PROTEIN"/>
    <property type="match status" value="1"/>
</dbReference>
<keyword evidence="10" id="KW-0393">Immunoglobulin domain</keyword>
<protein>
    <recommendedName>
        <fullName evidence="13">Ig-like domain-containing protein</fullName>
    </recommendedName>
</protein>
<proteinExistence type="inferred from homology"/>
<keyword evidence="4" id="KW-0430">Lectin</keyword>
<keyword evidence="7" id="KW-0472">Membrane</keyword>
<dbReference type="SUPFAM" id="SSF48726">
    <property type="entry name" value="Immunoglobulin"/>
    <property type="match status" value="4"/>
</dbReference>
<keyword evidence="9" id="KW-0325">Glycoprotein</keyword>
<dbReference type="SMART" id="SM00409">
    <property type="entry name" value="IG"/>
    <property type="match status" value="4"/>
</dbReference>
<evidence type="ECO:0000256" key="3">
    <source>
        <dbReference type="ARBA" id="ARBA00022729"/>
    </source>
</evidence>
<reference evidence="14" key="2">
    <citation type="submission" date="2025-09" db="UniProtKB">
        <authorList>
            <consortium name="Ensembl"/>
        </authorList>
    </citation>
    <scope>IDENTIFICATION</scope>
</reference>
<evidence type="ECO:0000256" key="4">
    <source>
        <dbReference type="ARBA" id="ARBA00022734"/>
    </source>
</evidence>
<feature type="domain" description="Ig-like" evidence="13">
    <location>
        <begin position="266"/>
        <end position="349"/>
    </location>
</feature>
<dbReference type="Gene3D" id="2.60.40.10">
    <property type="entry name" value="Immunoglobulins"/>
    <property type="match status" value="4"/>
</dbReference>
<keyword evidence="15" id="KW-1185">Reference proteome</keyword>
<evidence type="ECO:0000256" key="1">
    <source>
        <dbReference type="ARBA" id="ARBA00004479"/>
    </source>
</evidence>
<dbReference type="GO" id="GO:0007155">
    <property type="term" value="P:cell adhesion"/>
    <property type="evidence" value="ECO:0007669"/>
    <property type="project" value="UniProtKB-KW"/>
</dbReference>
<evidence type="ECO:0000256" key="10">
    <source>
        <dbReference type="ARBA" id="ARBA00023319"/>
    </source>
</evidence>
<dbReference type="InterPro" id="IPR013098">
    <property type="entry name" value="Ig_I-set"/>
</dbReference>
<dbReference type="InterPro" id="IPR013106">
    <property type="entry name" value="Ig_V-set"/>
</dbReference>
<dbReference type="FunFam" id="2.60.40.10:FF:000912">
    <property type="entry name" value="Myeloid cell surface antigen CD33"/>
    <property type="match status" value="1"/>
</dbReference>
<evidence type="ECO:0000259" key="13">
    <source>
        <dbReference type="PROSITE" id="PS50835"/>
    </source>
</evidence>
<evidence type="ECO:0000256" key="7">
    <source>
        <dbReference type="ARBA" id="ARBA00023136"/>
    </source>
</evidence>
<dbReference type="InterPro" id="IPR013783">
    <property type="entry name" value="Ig-like_fold"/>
</dbReference>
<keyword evidence="5" id="KW-0130">Cell adhesion</keyword>
<dbReference type="PANTHER" id="PTHR12035">
    <property type="entry name" value="SIALIC ACID BINDING IMMUNOGLOBULIN-LIKE LECTIN"/>
    <property type="match status" value="1"/>
</dbReference>
<feature type="domain" description="Ig-like" evidence="13">
    <location>
        <begin position="17"/>
        <end position="121"/>
    </location>
</feature>
<evidence type="ECO:0000256" key="9">
    <source>
        <dbReference type="ARBA" id="ARBA00023180"/>
    </source>
</evidence>
<dbReference type="InterPro" id="IPR036179">
    <property type="entry name" value="Ig-like_dom_sf"/>
</dbReference>
<name>A0A8C7C981_NEOVI</name>
<reference evidence="14" key="1">
    <citation type="submission" date="2025-08" db="UniProtKB">
        <authorList>
            <consortium name="Ensembl"/>
        </authorList>
    </citation>
    <scope>IDENTIFICATION</scope>
</reference>
<sequence>MLFLLLKCPFLPNPASPRSLAQHSRYWLQVQESLTVQEGLCISVPCRFSYPTDYRAPSSPVHGYWFQKGPSAHDGAPVATNNPDRKVQEETQGRFRLLGDPRAYNCSLDIRDAQRRDSGTYFFRMEREYPGSYKMHILYTRYQMLVQEFLTVQEGLCTSVPCCFFYPHKYTNNDPAYGYWFWEGANSHHDAPGATNNPGHKVQEETQGRFHLLGNPQAKNCSLDIRDAQRRDSGTYFFRVERGSHVRYNYQQNQLFVHVTALTQTPDIHIQGPLESGHPKNITCSVPWACERGTPPTFSWIGVALPSWGSKAPHSPELTFTPRPQDHGTNLTCQVTFPGAGVSTERTVQLNVSYAPQNLTISVFRREGTGRALSNGSSLPVQEGQPLRLVCIDDSNPLARVSWTRDSLTLQPSQLSNPGILEFPQVELVNHGRYICQAQHLLGSLEASMSLLVKRRPGARTGVIQGAIWGARVTTLLALCLYLIIFFTKCTPAPSSLLQTQRAAPMTFIHSTQDHLSKRCSASPSDHLPPAAATSPSEKEQELYYASLSFHGLKWHNFQNQETTEYAEIKIQK</sequence>
<dbReference type="Pfam" id="PF07686">
    <property type="entry name" value="V-set"/>
    <property type="match status" value="2"/>
</dbReference>
<evidence type="ECO:0000256" key="12">
    <source>
        <dbReference type="SAM" id="MobiDB-lite"/>
    </source>
</evidence>
<dbReference type="Pfam" id="PF07679">
    <property type="entry name" value="I-set"/>
    <property type="match status" value="1"/>
</dbReference>
<dbReference type="SMART" id="SM00408">
    <property type="entry name" value="IGc2"/>
    <property type="match status" value="1"/>
</dbReference>
<dbReference type="PROSITE" id="PS50835">
    <property type="entry name" value="IG_LIKE"/>
    <property type="match status" value="3"/>
</dbReference>
<keyword evidence="8" id="KW-1015">Disulfide bond</keyword>
<dbReference type="InterPro" id="IPR051036">
    <property type="entry name" value="SIGLEC"/>
</dbReference>
<dbReference type="GO" id="GO:0033691">
    <property type="term" value="F:sialic acid binding"/>
    <property type="evidence" value="ECO:0007669"/>
    <property type="project" value="TreeGrafter"/>
</dbReference>
<comment type="subcellular location">
    <subcellularLocation>
        <location evidence="1">Membrane</location>
        <topology evidence="1">Single-pass type I membrane protein</topology>
    </subcellularLocation>
</comment>
<dbReference type="FunFam" id="2.60.40.10:FF:000829">
    <property type="entry name" value="Sialic acid-binding Ig-like lectin 8"/>
    <property type="match status" value="2"/>
</dbReference>
<keyword evidence="2" id="KW-0812">Transmembrane</keyword>
<evidence type="ECO:0000313" key="15">
    <source>
        <dbReference type="Proteomes" id="UP000694425"/>
    </source>
</evidence>
<dbReference type="GO" id="GO:0030246">
    <property type="term" value="F:carbohydrate binding"/>
    <property type="evidence" value="ECO:0007669"/>
    <property type="project" value="UniProtKB-KW"/>
</dbReference>
<evidence type="ECO:0000313" key="14">
    <source>
        <dbReference type="Ensembl" id="ENSNVIP00000028799.1"/>
    </source>
</evidence>
<dbReference type="AlphaFoldDB" id="A0A8C7C981"/>
<accession>A0A8C7C981</accession>
<evidence type="ECO:0000256" key="2">
    <source>
        <dbReference type="ARBA" id="ARBA00022692"/>
    </source>
</evidence>
<dbReference type="InterPro" id="IPR007110">
    <property type="entry name" value="Ig-like_dom"/>
</dbReference>